<organism evidence="8 9">
    <name type="scientific">Candidula unifasciata</name>
    <dbReference type="NCBI Taxonomy" id="100452"/>
    <lineage>
        <taxon>Eukaryota</taxon>
        <taxon>Metazoa</taxon>
        <taxon>Spiralia</taxon>
        <taxon>Lophotrochozoa</taxon>
        <taxon>Mollusca</taxon>
        <taxon>Gastropoda</taxon>
        <taxon>Heterobranchia</taxon>
        <taxon>Euthyneura</taxon>
        <taxon>Panpulmonata</taxon>
        <taxon>Eupulmonata</taxon>
        <taxon>Stylommatophora</taxon>
        <taxon>Helicina</taxon>
        <taxon>Helicoidea</taxon>
        <taxon>Geomitridae</taxon>
        <taxon>Candidula</taxon>
    </lineage>
</organism>
<feature type="transmembrane region" description="Helical" evidence="7">
    <location>
        <begin position="132"/>
        <end position="152"/>
    </location>
</feature>
<dbReference type="OrthoDB" id="6158851at2759"/>
<evidence type="ECO:0000256" key="7">
    <source>
        <dbReference type="SAM" id="Phobius"/>
    </source>
</evidence>
<feature type="transmembrane region" description="Helical" evidence="7">
    <location>
        <begin position="457"/>
        <end position="476"/>
    </location>
</feature>
<evidence type="ECO:0000256" key="6">
    <source>
        <dbReference type="SAM" id="MobiDB-lite"/>
    </source>
</evidence>
<reference evidence="8" key="1">
    <citation type="submission" date="2021-04" db="EMBL/GenBank/DDBJ databases">
        <authorList>
            <consortium name="Molecular Ecology Group"/>
        </authorList>
    </citation>
    <scope>NUCLEOTIDE SEQUENCE</scope>
</reference>
<dbReference type="EMBL" id="CAJHNH020002248">
    <property type="protein sequence ID" value="CAG5126101.1"/>
    <property type="molecule type" value="Genomic_DNA"/>
</dbReference>
<dbReference type="PANTHER" id="PTHR19432">
    <property type="entry name" value="SUGAR TRANSPORTER"/>
    <property type="match status" value="1"/>
</dbReference>
<feature type="transmembrane region" description="Helical" evidence="7">
    <location>
        <begin position="584"/>
        <end position="603"/>
    </location>
</feature>
<evidence type="ECO:0000256" key="3">
    <source>
        <dbReference type="ARBA" id="ARBA00022692"/>
    </source>
</evidence>
<keyword evidence="2" id="KW-0813">Transport</keyword>
<dbReference type="Proteomes" id="UP000678393">
    <property type="component" value="Unassembled WGS sequence"/>
</dbReference>
<protein>
    <submittedName>
        <fullName evidence="8">Uncharacterized protein</fullName>
    </submittedName>
</protein>
<feature type="compositionally biased region" description="Polar residues" evidence="6">
    <location>
        <begin position="317"/>
        <end position="326"/>
    </location>
</feature>
<evidence type="ECO:0000256" key="4">
    <source>
        <dbReference type="ARBA" id="ARBA00022989"/>
    </source>
</evidence>
<dbReference type="SUPFAM" id="SSF103473">
    <property type="entry name" value="MFS general substrate transporter"/>
    <property type="match status" value="1"/>
</dbReference>
<comment type="caution">
    <text evidence="8">The sequence shown here is derived from an EMBL/GenBank/DDBJ whole genome shotgun (WGS) entry which is preliminary data.</text>
</comment>
<accession>A0A8S3ZGM7</accession>
<feature type="transmembrane region" description="Helical" evidence="7">
    <location>
        <begin position="615"/>
        <end position="634"/>
    </location>
</feature>
<feature type="region of interest" description="Disordered" evidence="6">
    <location>
        <begin position="317"/>
        <end position="349"/>
    </location>
</feature>
<dbReference type="PANTHER" id="PTHR19432:SF35">
    <property type="entry name" value="SOLUTE CARRIER FAMILY 45 MEMBER 3 ISOFORM X1"/>
    <property type="match status" value="1"/>
</dbReference>
<evidence type="ECO:0000313" key="9">
    <source>
        <dbReference type="Proteomes" id="UP000678393"/>
    </source>
</evidence>
<feature type="region of interest" description="Disordered" evidence="6">
    <location>
        <begin position="209"/>
        <end position="243"/>
    </location>
</feature>
<keyword evidence="9" id="KW-1185">Reference proteome</keyword>
<evidence type="ECO:0000313" key="8">
    <source>
        <dbReference type="EMBL" id="CAG5126101.1"/>
    </source>
</evidence>
<gene>
    <name evidence="8" type="ORF">CUNI_LOCUS11659</name>
</gene>
<feature type="transmembrane region" description="Helical" evidence="7">
    <location>
        <begin position="102"/>
        <end position="120"/>
    </location>
</feature>
<dbReference type="InterPro" id="IPR036259">
    <property type="entry name" value="MFS_trans_sf"/>
</dbReference>
<name>A0A8S3ZGM7_9EUPU</name>
<feature type="transmembrane region" description="Helical" evidence="7">
    <location>
        <begin position="508"/>
        <end position="526"/>
    </location>
</feature>
<evidence type="ECO:0000256" key="5">
    <source>
        <dbReference type="ARBA" id="ARBA00023136"/>
    </source>
</evidence>
<keyword evidence="3 7" id="KW-0812">Transmembrane</keyword>
<feature type="transmembrane region" description="Helical" evidence="7">
    <location>
        <begin position="532"/>
        <end position="554"/>
    </location>
</feature>
<feature type="compositionally biased region" description="Acidic residues" evidence="6">
    <location>
        <begin position="327"/>
        <end position="341"/>
    </location>
</feature>
<feature type="transmembrane region" description="Helical" evidence="7">
    <location>
        <begin position="22"/>
        <end position="45"/>
    </location>
</feature>
<evidence type="ECO:0000256" key="1">
    <source>
        <dbReference type="ARBA" id="ARBA00004141"/>
    </source>
</evidence>
<feature type="transmembrane region" description="Helical" evidence="7">
    <location>
        <begin position="412"/>
        <end position="437"/>
    </location>
</feature>
<comment type="subcellular location">
    <subcellularLocation>
        <location evidence="1">Membrane</location>
        <topology evidence="1">Multi-pass membrane protein</topology>
    </subcellularLocation>
</comment>
<evidence type="ECO:0000256" key="2">
    <source>
        <dbReference type="ARBA" id="ARBA00022448"/>
    </source>
</evidence>
<dbReference type="GO" id="GO:0008506">
    <property type="term" value="F:sucrose:proton symporter activity"/>
    <property type="evidence" value="ECO:0007669"/>
    <property type="project" value="TreeGrafter"/>
</dbReference>
<feature type="transmembrane region" description="Helical" evidence="7">
    <location>
        <begin position="172"/>
        <end position="199"/>
    </location>
</feature>
<sequence>MTFLPLLGYFSDRGSNPMKRKLCSLFVGMSMFLCGLLFLIIAGFLKLESLDAIYWSTHTNISSNDTPIITQSAVEASRLSSISLNDTFPSQTLVPNKPISDSQVSVTAVLSILAFSFIDIGFDMSISLVRAFILEIMSTVSASMAGTTFSFLGCFDFPGALGPLFHVEGVAATLIFFCSLLFCLILIGYSCTIISGYFINKGMRQLDKGKNTNRPQVPNAAVGSVDQGTPSSSRRRLLKGADPNTADQIHTVRPYLPDILHTEEGDTSTRPLLLEDSLKANNYSALSISTASVLHAYGSHEVHVPKKQFCVYKSASTDNATHTGDTSDTEAELLQQTEEEQTELREEADLEHKKHPFSTFSLLEAIKQSYSMSLSIAQSPLGEFHTRKLENMHKKRLDDTKQNNKLIMNKRLIILCCSCFFTFGSMITFIIYISNALNIGIFKGDPTALPGTEAYDYYQAGLRTAALGNLVLYATYMTISINNTKTDQVDRRKGTCLISCLTLTGEKVQFVACHVLVIASLLTLIVTQRVEIYFVFMVSCGALRTCVFTLPFILANKFTQVEVSVPDNSDADVPKKNLGKVMSLIGFLIPAHYILVSIIMGPLMDATGNVWVPLIYSWCSCTISLLIFIPLFFVKN</sequence>
<dbReference type="GO" id="GO:0016020">
    <property type="term" value="C:membrane"/>
    <property type="evidence" value="ECO:0007669"/>
    <property type="project" value="UniProtKB-SubCell"/>
</dbReference>
<keyword evidence="4 7" id="KW-1133">Transmembrane helix</keyword>
<proteinExistence type="predicted"/>
<keyword evidence="5 7" id="KW-0472">Membrane</keyword>
<dbReference type="AlphaFoldDB" id="A0A8S3ZGM7"/>